<dbReference type="Proteomes" id="UP001420932">
    <property type="component" value="Unassembled WGS sequence"/>
</dbReference>
<gene>
    <name evidence="1" type="ORF">Syun_024230</name>
</gene>
<accession>A0AAP0NIF8</accession>
<name>A0AAP0NIF8_9MAGN</name>
<comment type="caution">
    <text evidence="1">The sequence shown here is derived from an EMBL/GenBank/DDBJ whole genome shotgun (WGS) entry which is preliminary data.</text>
</comment>
<evidence type="ECO:0000313" key="2">
    <source>
        <dbReference type="Proteomes" id="UP001420932"/>
    </source>
</evidence>
<sequence>MYTKPPTATSSALDVCFFHDMMLLNNNNNNNNNNYNNTSSSMAPAYVPCNNTSSFSSSTASLMTNDALVSDGTEFFQCGPSDSGLLEEVIQGFFPKPDHNYYCSANKRSSVSSNNELEALTSSTVAPALVKQEVAVNNRTSSDFGWYDLGSVHDDHHELGFDIGGGACLDSSQMMINGDEELSFPVLEEGAFESVLQYPELFEAVFASKLHNVGSV</sequence>
<protein>
    <submittedName>
        <fullName evidence="1">Uncharacterized protein</fullName>
    </submittedName>
</protein>
<organism evidence="1 2">
    <name type="scientific">Stephania yunnanensis</name>
    <dbReference type="NCBI Taxonomy" id="152371"/>
    <lineage>
        <taxon>Eukaryota</taxon>
        <taxon>Viridiplantae</taxon>
        <taxon>Streptophyta</taxon>
        <taxon>Embryophyta</taxon>
        <taxon>Tracheophyta</taxon>
        <taxon>Spermatophyta</taxon>
        <taxon>Magnoliopsida</taxon>
        <taxon>Ranunculales</taxon>
        <taxon>Menispermaceae</taxon>
        <taxon>Menispermoideae</taxon>
        <taxon>Cissampelideae</taxon>
        <taxon>Stephania</taxon>
    </lineage>
</organism>
<dbReference type="AlphaFoldDB" id="A0AAP0NIF8"/>
<evidence type="ECO:0000313" key="1">
    <source>
        <dbReference type="EMBL" id="KAK9108219.1"/>
    </source>
</evidence>
<keyword evidence="2" id="KW-1185">Reference proteome</keyword>
<proteinExistence type="predicted"/>
<reference evidence="1 2" key="1">
    <citation type="submission" date="2024-01" db="EMBL/GenBank/DDBJ databases">
        <title>Genome assemblies of Stephania.</title>
        <authorList>
            <person name="Yang L."/>
        </authorList>
    </citation>
    <scope>NUCLEOTIDE SEQUENCE [LARGE SCALE GENOMIC DNA]</scope>
    <source>
        <strain evidence="1">YNDBR</strain>
        <tissue evidence="1">Leaf</tissue>
    </source>
</reference>
<dbReference type="EMBL" id="JBBNAF010000010">
    <property type="protein sequence ID" value="KAK9108219.1"/>
    <property type="molecule type" value="Genomic_DNA"/>
</dbReference>